<dbReference type="InterPro" id="IPR052534">
    <property type="entry name" value="Extracell_DNA_Util/SecSys_Comp"/>
</dbReference>
<dbReference type="EMBL" id="VFMJ01000001">
    <property type="protein sequence ID" value="TQI87113.1"/>
    <property type="molecule type" value="Genomic_DNA"/>
</dbReference>
<dbReference type="PANTHER" id="PTHR40278">
    <property type="entry name" value="DNA UTILIZATION PROTEIN HOFN"/>
    <property type="match status" value="1"/>
</dbReference>
<dbReference type="RefSeq" id="WP_141972147.1">
    <property type="nucleotide sequence ID" value="NZ_JAOCZS010000007.1"/>
</dbReference>
<accession>A0AA46K9N5</accession>
<dbReference type="AlphaFoldDB" id="A0AA46K9N5"/>
<sequence>MYQVNFLPWRQRRDRRRAYFWLGMLLLQVTALLLALFLAAGQLRHQQAQRQARLVMLGEELAALTLLAREQQQDRAQRALHSARAERQARNAQHNRRYLQLLQQLSSCMPPPLWLTALDSDAANGLRLRGLSRSPAAITQFERRLAGMPALPRLRLAEVVQREDGLYAFHLAAQWGRDG</sequence>
<proteinExistence type="predicted"/>
<reference evidence="2 3" key="1">
    <citation type="submission" date="2019-06" db="EMBL/GenBank/DDBJ databases">
        <authorList>
            <person name="Deangelis K."/>
            <person name="Huntemann M."/>
            <person name="Clum A."/>
            <person name="Pillay M."/>
            <person name="Palaniappan K."/>
            <person name="Varghese N."/>
            <person name="Mikhailova N."/>
            <person name="Stamatis D."/>
            <person name="Reddy T."/>
            <person name="Daum C."/>
            <person name="Shapiro N."/>
            <person name="Ivanova N."/>
            <person name="Kyrpides N."/>
            <person name="Woyke T."/>
        </authorList>
    </citation>
    <scope>NUCLEOTIDE SEQUENCE [LARGE SCALE GENOMIC DNA]</scope>
    <source>
        <strain evidence="2 3">106R</strain>
    </source>
</reference>
<dbReference type="InterPro" id="IPR007813">
    <property type="entry name" value="PilN"/>
</dbReference>
<protein>
    <submittedName>
        <fullName evidence="2">Pilus assembly protein HofN</fullName>
    </submittedName>
</protein>
<reference evidence="2 3" key="2">
    <citation type="submission" date="2019-07" db="EMBL/GenBank/DDBJ databases">
        <title>Investigation of anaerobic lignin degradation for improved lignocellulosic biofuels.</title>
        <authorList>
            <person name="Deangelis K.PhD."/>
        </authorList>
    </citation>
    <scope>NUCLEOTIDE SEQUENCE [LARGE SCALE GENOMIC DNA]</scope>
    <source>
        <strain evidence="2 3">106R</strain>
    </source>
</reference>
<name>A0AA46K9N5_SERMA</name>
<dbReference type="Proteomes" id="UP000320710">
    <property type="component" value="Unassembled WGS sequence"/>
</dbReference>
<dbReference type="PANTHER" id="PTHR40278:SF1">
    <property type="entry name" value="DNA UTILIZATION PROTEIN HOFN"/>
    <property type="match status" value="1"/>
</dbReference>
<keyword evidence="1" id="KW-1133">Transmembrane helix</keyword>
<organism evidence="2 3">
    <name type="scientific">Serratia marcescens</name>
    <dbReference type="NCBI Taxonomy" id="615"/>
    <lineage>
        <taxon>Bacteria</taxon>
        <taxon>Pseudomonadati</taxon>
        <taxon>Pseudomonadota</taxon>
        <taxon>Gammaproteobacteria</taxon>
        <taxon>Enterobacterales</taxon>
        <taxon>Yersiniaceae</taxon>
        <taxon>Serratia</taxon>
    </lineage>
</organism>
<comment type="caution">
    <text evidence="2">The sequence shown here is derived from an EMBL/GenBank/DDBJ whole genome shotgun (WGS) entry which is preliminary data.</text>
</comment>
<evidence type="ECO:0000313" key="3">
    <source>
        <dbReference type="Proteomes" id="UP000320710"/>
    </source>
</evidence>
<dbReference type="Pfam" id="PF05137">
    <property type="entry name" value="PilN"/>
    <property type="match status" value="1"/>
</dbReference>
<keyword evidence="1" id="KW-0472">Membrane</keyword>
<feature type="transmembrane region" description="Helical" evidence="1">
    <location>
        <begin position="20"/>
        <end position="40"/>
    </location>
</feature>
<gene>
    <name evidence="2" type="ORF">FHU12_4792</name>
</gene>
<evidence type="ECO:0000256" key="1">
    <source>
        <dbReference type="SAM" id="Phobius"/>
    </source>
</evidence>
<keyword evidence="1" id="KW-0812">Transmembrane</keyword>
<evidence type="ECO:0000313" key="2">
    <source>
        <dbReference type="EMBL" id="TQI87113.1"/>
    </source>
</evidence>